<dbReference type="InterPro" id="IPR050263">
    <property type="entry name" value="Bact_Fimbrial_Adh_Pro"/>
</dbReference>
<dbReference type="SUPFAM" id="SSF49401">
    <property type="entry name" value="Bacterial adhesins"/>
    <property type="match status" value="1"/>
</dbReference>
<dbReference type="Pfam" id="PF00419">
    <property type="entry name" value="Fimbrial"/>
    <property type="match status" value="1"/>
</dbReference>
<sequence>MMKAKALVFGLSAMILSGIALAEDEGAVDRPLAPGATYGTVKFQGSINDVPCSIDEANKNQVVKFGDIALHELTSNKFRSDSENFDIVLKNCSTETYKNAQITFSGATVSGIKGFTGDLLGLGGKVENAGIAITDRAGTKIVFGQSFPAKGSEYTLNNGDGIETKLSFSAYVKGSEDTAKKATTGNFDTVANFKINYL</sequence>
<organism evidence="3 4">
    <name type="scientific">Moellerella wisconsensis</name>
    <dbReference type="NCBI Taxonomy" id="158849"/>
    <lineage>
        <taxon>Bacteria</taxon>
        <taxon>Pseudomonadati</taxon>
        <taxon>Pseudomonadota</taxon>
        <taxon>Gammaproteobacteria</taxon>
        <taxon>Enterobacterales</taxon>
        <taxon>Morganellaceae</taxon>
        <taxon>Moellerella</taxon>
    </lineage>
</organism>
<evidence type="ECO:0000313" key="3">
    <source>
        <dbReference type="EMBL" id="UNH30467.1"/>
    </source>
</evidence>
<dbReference type="InterPro" id="IPR036937">
    <property type="entry name" value="Adhesion_dom_fimbrial_sf"/>
</dbReference>
<protein>
    <submittedName>
        <fullName evidence="3">Type 1 fimbrial protein</fullName>
    </submittedName>
</protein>
<dbReference type="AlphaFoldDB" id="A0A9Q8V3Q7"/>
<dbReference type="PANTHER" id="PTHR33420">
    <property type="entry name" value="FIMBRIAL SUBUNIT ELFA-RELATED"/>
    <property type="match status" value="1"/>
</dbReference>
<dbReference type="EMBL" id="CP093245">
    <property type="protein sequence ID" value="UNH30467.1"/>
    <property type="molecule type" value="Genomic_DNA"/>
</dbReference>
<dbReference type="InterPro" id="IPR008966">
    <property type="entry name" value="Adhesion_dom_sf"/>
</dbReference>
<feature type="signal peptide" evidence="1">
    <location>
        <begin position="1"/>
        <end position="22"/>
    </location>
</feature>
<proteinExistence type="predicted"/>
<accession>A0A9Q8V3Q7</accession>
<dbReference type="Gene3D" id="2.60.40.1090">
    <property type="entry name" value="Fimbrial-type adhesion domain"/>
    <property type="match status" value="1"/>
</dbReference>
<feature type="chain" id="PRO_5040379079" evidence="1">
    <location>
        <begin position="23"/>
        <end position="198"/>
    </location>
</feature>
<dbReference type="GO" id="GO:0009289">
    <property type="term" value="C:pilus"/>
    <property type="evidence" value="ECO:0007669"/>
    <property type="project" value="InterPro"/>
</dbReference>
<dbReference type="InterPro" id="IPR000259">
    <property type="entry name" value="Adhesion_dom_fimbrial"/>
</dbReference>
<gene>
    <name evidence="3" type="ORF">MNY72_14190</name>
</gene>
<keyword evidence="1" id="KW-0732">Signal</keyword>
<name>A0A9Q8V3Q7_9GAMM</name>
<dbReference type="Proteomes" id="UP000829116">
    <property type="component" value="Chromosome"/>
</dbReference>
<dbReference type="PANTHER" id="PTHR33420:SF26">
    <property type="entry name" value="FIMBRIAL SUBUNIT"/>
    <property type="match status" value="1"/>
</dbReference>
<dbReference type="RefSeq" id="WP_231637030.1">
    <property type="nucleotide sequence ID" value="NZ_CAWMFK010000052.1"/>
</dbReference>
<evidence type="ECO:0000259" key="2">
    <source>
        <dbReference type="Pfam" id="PF00419"/>
    </source>
</evidence>
<evidence type="ECO:0000313" key="4">
    <source>
        <dbReference type="Proteomes" id="UP000829116"/>
    </source>
</evidence>
<dbReference type="GO" id="GO:0043709">
    <property type="term" value="P:cell adhesion involved in single-species biofilm formation"/>
    <property type="evidence" value="ECO:0007669"/>
    <property type="project" value="TreeGrafter"/>
</dbReference>
<reference evidence="3" key="1">
    <citation type="submission" date="2022-03" db="EMBL/GenBank/DDBJ databases">
        <title>ESBL-producing Moellerella wisconsensis and Escherichia marmotae isolated from wild game meat.</title>
        <authorList>
            <person name="Biggel M."/>
        </authorList>
    </citation>
    <scope>NUCLEOTIDE SEQUENCE</scope>
    <source>
        <strain evidence="3">W51</strain>
    </source>
</reference>
<feature type="domain" description="Fimbrial-type adhesion" evidence="2">
    <location>
        <begin position="42"/>
        <end position="197"/>
    </location>
</feature>
<evidence type="ECO:0000256" key="1">
    <source>
        <dbReference type="SAM" id="SignalP"/>
    </source>
</evidence>